<dbReference type="AlphaFoldDB" id="A0A7D9LRD7"/>
<evidence type="ECO:0000313" key="2">
    <source>
        <dbReference type="Proteomes" id="UP001152795"/>
    </source>
</evidence>
<organism evidence="1 2">
    <name type="scientific">Paramuricea clavata</name>
    <name type="common">Red gorgonian</name>
    <name type="synonym">Violescent sea-whip</name>
    <dbReference type="NCBI Taxonomy" id="317549"/>
    <lineage>
        <taxon>Eukaryota</taxon>
        <taxon>Metazoa</taxon>
        <taxon>Cnidaria</taxon>
        <taxon>Anthozoa</taxon>
        <taxon>Octocorallia</taxon>
        <taxon>Malacalcyonacea</taxon>
        <taxon>Plexauridae</taxon>
        <taxon>Paramuricea</taxon>
    </lineage>
</organism>
<accession>A0A7D9LRD7</accession>
<feature type="non-terminal residue" evidence="1">
    <location>
        <position position="215"/>
    </location>
</feature>
<keyword evidence="2" id="KW-1185">Reference proteome</keyword>
<reference evidence="1" key="1">
    <citation type="submission" date="2020-04" db="EMBL/GenBank/DDBJ databases">
        <authorList>
            <person name="Alioto T."/>
            <person name="Alioto T."/>
            <person name="Gomez Garrido J."/>
        </authorList>
    </citation>
    <scope>NUCLEOTIDE SEQUENCE</scope>
    <source>
        <strain evidence="1">A484AB</strain>
    </source>
</reference>
<gene>
    <name evidence="1" type="ORF">PACLA_8A068241</name>
</gene>
<comment type="caution">
    <text evidence="1">The sequence shown here is derived from an EMBL/GenBank/DDBJ whole genome shotgun (WGS) entry which is preliminary data.</text>
</comment>
<evidence type="ECO:0000313" key="1">
    <source>
        <dbReference type="EMBL" id="CAB4037657.1"/>
    </source>
</evidence>
<dbReference type="EMBL" id="CACRXK020023325">
    <property type="protein sequence ID" value="CAB4037657.1"/>
    <property type="molecule type" value="Genomic_DNA"/>
</dbReference>
<name>A0A7D9LRD7_PARCT</name>
<dbReference type="Proteomes" id="UP001152795">
    <property type="component" value="Unassembled WGS sequence"/>
</dbReference>
<sequence>MFGQKLTESVAKGFENLRDTIKNKLKVATDFAKLTVNELKEIPQDVLGSLQEGLEYMIPQQLSGIAERLKYFTKQNLHNVLSRIPTTTFEDSLVALNLQVDFDHDQLREFALAGLRTFGKDVGNWTKDALNKMERFLMGLENSEIVEIAGDALKLSKNILCNNVPFNADQKDSFLVPAKKAFGEISGWDETTIKTICSVIEIIPPTQILKLSAEA</sequence>
<protein>
    <submittedName>
        <fullName evidence="1">Uncharacterized protein</fullName>
    </submittedName>
</protein>
<proteinExistence type="predicted"/>